<evidence type="ECO:0000313" key="1">
    <source>
        <dbReference type="EMBL" id="PZF81420.1"/>
    </source>
</evidence>
<feature type="non-terminal residue" evidence="1">
    <location>
        <position position="1"/>
    </location>
</feature>
<keyword evidence="2" id="KW-1185">Reference proteome</keyword>
<dbReference type="EMBL" id="POTX01000545">
    <property type="protein sequence ID" value="PZF81420.1"/>
    <property type="molecule type" value="Genomic_DNA"/>
</dbReference>
<proteinExistence type="predicted"/>
<accession>A0A2W2B8F1</accession>
<gene>
    <name evidence="1" type="ORF">C1I93_31000</name>
</gene>
<feature type="non-terminal residue" evidence="1">
    <location>
        <position position="139"/>
    </location>
</feature>
<protein>
    <submittedName>
        <fullName evidence="1">Uncharacterized protein</fullName>
    </submittedName>
</protein>
<reference evidence="1 2" key="1">
    <citation type="submission" date="2018-01" db="EMBL/GenBank/DDBJ databases">
        <title>Draft genome sequence of Jishengella endophytica.</title>
        <authorList>
            <person name="Sahin N."/>
            <person name="Ay H."/>
            <person name="Saygin H."/>
        </authorList>
    </citation>
    <scope>NUCLEOTIDE SEQUENCE [LARGE SCALE GENOMIC DNA]</scope>
    <source>
        <strain evidence="1 2">DSM 45430</strain>
    </source>
</reference>
<evidence type="ECO:0000313" key="2">
    <source>
        <dbReference type="Proteomes" id="UP000248627"/>
    </source>
</evidence>
<comment type="caution">
    <text evidence="1">The sequence shown here is derived from an EMBL/GenBank/DDBJ whole genome shotgun (WGS) entry which is preliminary data.</text>
</comment>
<sequence>FTVSSLYKNMNLSKAIQLKFHELRASVASGDSEKVIVQAKAIAEGLKKGFDVALDAKDIIECAKPDMTATNSSMDFINQKRSYYLGLPAAWSTGLSNKCLGDSGSGEAKAVERGLRRYYFAIIKPVIETLFKVTTTFKT</sequence>
<dbReference type="AlphaFoldDB" id="A0A2W2B8F1"/>
<dbReference type="Proteomes" id="UP000248627">
    <property type="component" value="Unassembled WGS sequence"/>
</dbReference>
<organism evidence="1 2">
    <name type="scientific">Micromonospora endophytica</name>
    <dbReference type="NCBI Taxonomy" id="515350"/>
    <lineage>
        <taxon>Bacteria</taxon>
        <taxon>Bacillati</taxon>
        <taxon>Actinomycetota</taxon>
        <taxon>Actinomycetes</taxon>
        <taxon>Micromonosporales</taxon>
        <taxon>Micromonosporaceae</taxon>
        <taxon>Micromonospora</taxon>
    </lineage>
</organism>
<name>A0A2W2B8F1_9ACTN</name>